<gene>
    <name evidence="2" type="ORF">ACFFGN_03495</name>
</gene>
<proteinExistence type="predicted"/>
<name>A0ABV6QEX8_9ACTN</name>
<sequence>MVNPVAAEFRKALTLPSVLITIGLSIVAIAGLGVMAANSASRQEPSYTAGFEVAAACVVGIVVLAVFIMSSEYTPNSKEAGAGRQIAVSLTSVPQRGSLFAAKAVVVAALTGALATIVVLATVLVAQVVLGDRATGYVEALGHLGWRIPGAIAYGVCTGLITFAITVVTRSGVIPLILVIVNSTVVSVSYLLTKVTPLAKYLPDVAGAQAFAYNYAAENMLDPLAGGLVMAGWTAVLLAVAGWTFHRRDA</sequence>
<keyword evidence="1" id="KW-0812">Transmembrane</keyword>
<reference evidence="2 3" key="1">
    <citation type="submission" date="2024-09" db="EMBL/GenBank/DDBJ databases">
        <authorList>
            <person name="Sun Q."/>
            <person name="Mori K."/>
        </authorList>
    </citation>
    <scope>NUCLEOTIDE SEQUENCE [LARGE SCALE GENOMIC DNA]</scope>
    <source>
        <strain evidence="2 3">CGMCC 1.15906</strain>
    </source>
</reference>
<feature type="transmembrane region" description="Helical" evidence="1">
    <location>
        <begin position="173"/>
        <end position="192"/>
    </location>
</feature>
<organism evidence="2 3">
    <name type="scientific">Kribbella deserti</name>
    <dbReference type="NCBI Taxonomy" id="1926257"/>
    <lineage>
        <taxon>Bacteria</taxon>
        <taxon>Bacillati</taxon>
        <taxon>Actinomycetota</taxon>
        <taxon>Actinomycetes</taxon>
        <taxon>Propionibacteriales</taxon>
        <taxon>Kribbellaceae</taxon>
        <taxon>Kribbella</taxon>
    </lineage>
</organism>
<feature type="transmembrane region" description="Helical" evidence="1">
    <location>
        <begin position="49"/>
        <end position="69"/>
    </location>
</feature>
<feature type="transmembrane region" description="Helical" evidence="1">
    <location>
        <begin position="104"/>
        <end position="126"/>
    </location>
</feature>
<accession>A0ABV6QEX8</accession>
<evidence type="ECO:0000256" key="1">
    <source>
        <dbReference type="SAM" id="Phobius"/>
    </source>
</evidence>
<dbReference type="EMBL" id="JBHLTC010000002">
    <property type="protein sequence ID" value="MFC0623110.1"/>
    <property type="molecule type" value="Genomic_DNA"/>
</dbReference>
<evidence type="ECO:0000313" key="2">
    <source>
        <dbReference type="EMBL" id="MFC0623110.1"/>
    </source>
</evidence>
<keyword evidence="1" id="KW-1133">Transmembrane helix</keyword>
<keyword evidence="1" id="KW-0472">Membrane</keyword>
<protein>
    <recommendedName>
        <fullName evidence="4">ABC transporter permease</fullName>
    </recommendedName>
</protein>
<feature type="transmembrane region" description="Helical" evidence="1">
    <location>
        <begin position="224"/>
        <end position="245"/>
    </location>
</feature>
<keyword evidence="3" id="KW-1185">Reference proteome</keyword>
<comment type="caution">
    <text evidence="2">The sequence shown here is derived from an EMBL/GenBank/DDBJ whole genome shotgun (WGS) entry which is preliminary data.</text>
</comment>
<feature type="transmembrane region" description="Helical" evidence="1">
    <location>
        <begin position="12"/>
        <end position="37"/>
    </location>
</feature>
<dbReference type="RefSeq" id="WP_380043801.1">
    <property type="nucleotide sequence ID" value="NZ_JBHLTC010000002.1"/>
</dbReference>
<feature type="transmembrane region" description="Helical" evidence="1">
    <location>
        <begin position="146"/>
        <end position="166"/>
    </location>
</feature>
<evidence type="ECO:0008006" key="4">
    <source>
        <dbReference type="Google" id="ProtNLM"/>
    </source>
</evidence>
<evidence type="ECO:0000313" key="3">
    <source>
        <dbReference type="Proteomes" id="UP001589890"/>
    </source>
</evidence>
<dbReference type="Proteomes" id="UP001589890">
    <property type="component" value="Unassembled WGS sequence"/>
</dbReference>